<keyword evidence="1" id="KW-0418">Kinase</keyword>
<dbReference type="SUPFAM" id="SSF49899">
    <property type="entry name" value="Concanavalin A-like lectins/glucanases"/>
    <property type="match status" value="1"/>
</dbReference>
<dbReference type="AlphaFoldDB" id="A0A834XFB2"/>
<evidence type="ECO:0000313" key="2">
    <source>
        <dbReference type="Proteomes" id="UP000634136"/>
    </source>
</evidence>
<evidence type="ECO:0000313" key="1">
    <source>
        <dbReference type="EMBL" id="KAF7844223.1"/>
    </source>
</evidence>
<name>A0A834XFB2_9FABA</name>
<dbReference type="InterPro" id="IPR053761">
    <property type="entry name" value="Leguminous_Lectin_Domain_sf"/>
</dbReference>
<dbReference type="Gene3D" id="2.60.40.4220">
    <property type="match status" value="1"/>
</dbReference>
<keyword evidence="1" id="KW-0675">Receptor</keyword>
<gene>
    <name evidence="1" type="ORF">G2W53_001128</name>
</gene>
<sequence length="167" mass="18797">MKLPRTLPFNRLFFRKGKAPSRRRPGVRFWDKNDNHVGISIDINSLVSNPAETTGYYTDDSVDYDSSLGGKSILVWVDYDSVLGGKEFLHSVHSTEPYLVPPKAAAQTDSRDFYLIEVGFGLKRNFEEKTSNIIESCGKLDLAALILQMLIPASFPDLQNDARQKLD</sequence>
<protein>
    <submittedName>
        <fullName evidence="1">L-type lectin-domain containing receptor kinase S.4-like</fullName>
    </submittedName>
</protein>
<organism evidence="1 2">
    <name type="scientific">Senna tora</name>
    <dbReference type="NCBI Taxonomy" id="362788"/>
    <lineage>
        <taxon>Eukaryota</taxon>
        <taxon>Viridiplantae</taxon>
        <taxon>Streptophyta</taxon>
        <taxon>Embryophyta</taxon>
        <taxon>Tracheophyta</taxon>
        <taxon>Spermatophyta</taxon>
        <taxon>Magnoliopsida</taxon>
        <taxon>eudicotyledons</taxon>
        <taxon>Gunneridae</taxon>
        <taxon>Pentapetalae</taxon>
        <taxon>rosids</taxon>
        <taxon>fabids</taxon>
        <taxon>Fabales</taxon>
        <taxon>Fabaceae</taxon>
        <taxon>Caesalpinioideae</taxon>
        <taxon>Cassia clade</taxon>
        <taxon>Senna</taxon>
    </lineage>
</organism>
<dbReference type="InterPro" id="IPR013320">
    <property type="entry name" value="ConA-like_dom_sf"/>
</dbReference>
<keyword evidence="2" id="KW-1185">Reference proteome</keyword>
<accession>A0A834XFB2</accession>
<dbReference type="GO" id="GO:0016301">
    <property type="term" value="F:kinase activity"/>
    <property type="evidence" value="ECO:0007669"/>
    <property type="project" value="UniProtKB-KW"/>
</dbReference>
<keyword evidence="1" id="KW-0430">Lectin</keyword>
<proteinExistence type="predicted"/>
<dbReference type="GO" id="GO:0030246">
    <property type="term" value="F:carbohydrate binding"/>
    <property type="evidence" value="ECO:0007669"/>
    <property type="project" value="UniProtKB-KW"/>
</dbReference>
<keyword evidence="1" id="KW-0808">Transferase</keyword>
<comment type="caution">
    <text evidence="1">The sequence shown here is derived from an EMBL/GenBank/DDBJ whole genome shotgun (WGS) entry which is preliminary data.</text>
</comment>
<dbReference type="EMBL" id="JAAIUW010000001">
    <property type="protein sequence ID" value="KAF7844223.1"/>
    <property type="molecule type" value="Genomic_DNA"/>
</dbReference>
<reference evidence="1" key="1">
    <citation type="submission" date="2020-09" db="EMBL/GenBank/DDBJ databases">
        <title>Genome-Enabled Discovery of Anthraquinone Biosynthesis in Senna tora.</title>
        <authorList>
            <person name="Kang S.-H."/>
            <person name="Pandey R.P."/>
            <person name="Lee C.-M."/>
            <person name="Sim J.-S."/>
            <person name="Jeong J.-T."/>
            <person name="Choi B.-S."/>
            <person name="Jung M."/>
            <person name="Ginzburg D."/>
            <person name="Zhao K."/>
            <person name="Won S.Y."/>
            <person name="Oh T.-J."/>
            <person name="Yu Y."/>
            <person name="Kim N.-H."/>
            <person name="Lee O.R."/>
            <person name="Lee T.-H."/>
            <person name="Bashyal P."/>
            <person name="Kim T.-S."/>
            <person name="Lee W.-H."/>
            <person name="Kawkins C."/>
            <person name="Kim C.-K."/>
            <person name="Kim J.S."/>
            <person name="Ahn B.O."/>
            <person name="Rhee S.Y."/>
            <person name="Sohng J.K."/>
        </authorList>
    </citation>
    <scope>NUCLEOTIDE SEQUENCE</scope>
    <source>
        <tissue evidence="1">Leaf</tissue>
    </source>
</reference>
<dbReference type="Proteomes" id="UP000634136">
    <property type="component" value="Unassembled WGS sequence"/>
</dbReference>